<dbReference type="NCBIfam" id="NF038055">
    <property type="entry name" value="T3SS_SctB_pilot"/>
    <property type="match status" value="1"/>
</dbReference>
<proteinExistence type="predicted"/>
<dbReference type="RefSeq" id="WP_036836875.1">
    <property type="nucleotide sequence ID" value="NZ_CAWLUD010000003.1"/>
</dbReference>
<evidence type="ECO:0000313" key="3">
    <source>
        <dbReference type="Proteomes" id="UP000028002"/>
    </source>
</evidence>
<dbReference type="Proteomes" id="UP000028002">
    <property type="component" value="Unassembled WGS sequence"/>
</dbReference>
<reference evidence="2 3" key="1">
    <citation type="submission" date="2014-03" db="EMBL/GenBank/DDBJ databases">
        <title>Draft Genome of Photorhabdus temperata Meg1.</title>
        <authorList>
            <person name="Hurst S.G.IV."/>
            <person name="Morris K."/>
            <person name="Thomas K."/>
            <person name="Tisa L.S."/>
        </authorList>
    </citation>
    <scope>NUCLEOTIDE SEQUENCE [LARGE SCALE GENOMIC DNA]</scope>
    <source>
        <strain evidence="2 3">Meg1</strain>
    </source>
</reference>
<dbReference type="EMBL" id="JGVH01000003">
    <property type="protein sequence ID" value="KER04873.1"/>
    <property type="molecule type" value="Genomic_DNA"/>
</dbReference>
<keyword evidence="1" id="KW-0472">Membrane</keyword>
<organism evidence="2 3">
    <name type="scientific">Photorhabdus temperata subsp. temperata Meg1</name>
    <dbReference type="NCBI Taxonomy" id="1393735"/>
    <lineage>
        <taxon>Bacteria</taxon>
        <taxon>Pseudomonadati</taxon>
        <taxon>Pseudomonadota</taxon>
        <taxon>Gammaproteobacteria</taxon>
        <taxon>Enterobacterales</taxon>
        <taxon>Morganellaceae</taxon>
        <taxon>Photorhabdus</taxon>
    </lineage>
</organism>
<feature type="transmembrane region" description="Helical" evidence="1">
    <location>
        <begin position="118"/>
        <end position="142"/>
    </location>
</feature>
<evidence type="ECO:0000313" key="2">
    <source>
        <dbReference type="EMBL" id="KER04873.1"/>
    </source>
</evidence>
<keyword evidence="1" id="KW-0812">Transmembrane</keyword>
<gene>
    <name evidence="2" type="ORF">MEG1DRAFT_00259</name>
</gene>
<name>A0A081S1S0_PHOTE</name>
<dbReference type="PATRIC" id="fig|1393735.3.peg.260"/>
<sequence>METINNVSSHQVINVNNSVDIVTDKSSVTTTHEAAIQQLEKAARMDKVDLITPKQGLDLSRLGNVKQELSNTLDMLSLLFEIAKKMRELGILQRDTENRATIDAQKSQVDEMRHGAKLMIAMAVVSGVMTLGSGLVGSFSAFKNSKSVKQQKMLENNIAGRKELVDIKLQQKGLSGEEKRAEFSQIWGKEQLADENTLKSLSRLFENRNSKQQLFSSVVNSLGKMSDNSVQVRQGLSQAKAKEYEVDASVAQHEKQKSEEQISLNNNFMKDVLQLLQQLSQSHNQAWRAAAGVV</sequence>
<dbReference type="InterPro" id="IPR008898">
    <property type="entry name" value="YopD-like"/>
</dbReference>
<comment type="caution">
    <text evidence="2">The sequence shown here is derived from an EMBL/GenBank/DDBJ whole genome shotgun (WGS) entry which is preliminary data.</text>
</comment>
<keyword evidence="1" id="KW-1133">Transmembrane helix</keyword>
<accession>A0A081S1S0</accession>
<evidence type="ECO:0000256" key="1">
    <source>
        <dbReference type="SAM" id="Phobius"/>
    </source>
</evidence>
<dbReference type="AlphaFoldDB" id="A0A081S1S0"/>
<dbReference type="Pfam" id="PF05844">
    <property type="entry name" value="YopD"/>
    <property type="match status" value="1"/>
</dbReference>
<protein>
    <submittedName>
        <fullName evidence="2">Type III secretion system translocon protein, YopD/IpaC/EspB family</fullName>
    </submittedName>
</protein>